<dbReference type="Gene3D" id="2.60.40.10">
    <property type="entry name" value="Immunoglobulins"/>
    <property type="match status" value="3"/>
</dbReference>
<dbReference type="InterPro" id="IPR007110">
    <property type="entry name" value="Ig-like_dom"/>
</dbReference>
<evidence type="ECO:0000256" key="2">
    <source>
        <dbReference type="ARBA" id="ARBA00022475"/>
    </source>
</evidence>
<dbReference type="Pfam" id="PF07679">
    <property type="entry name" value="I-set"/>
    <property type="match status" value="1"/>
</dbReference>
<evidence type="ECO:0000256" key="8">
    <source>
        <dbReference type="ARBA" id="ARBA00023319"/>
    </source>
</evidence>
<dbReference type="Pfam" id="PF07686">
    <property type="entry name" value="V-set"/>
    <property type="match status" value="1"/>
</dbReference>
<evidence type="ECO:0000256" key="1">
    <source>
        <dbReference type="ARBA" id="ARBA00004236"/>
    </source>
</evidence>
<gene>
    <name evidence="10" type="ORF">TPSB3V08_LOCUS5287</name>
</gene>
<feature type="domain" description="Ig-like" evidence="9">
    <location>
        <begin position="132"/>
        <end position="219"/>
    </location>
</feature>
<feature type="domain" description="Ig-like" evidence="9">
    <location>
        <begin position="224"/>
        <end position="315"/>
    </location>
</feature>
<feature type="domain" description="Ig-like" evidence="9">
    <location>
        <begin position="23"/>
        <end position="122"/>
    </location>
</feature>
<keyword evidence="4" id="KW-0677">Repeat</keyword>
<dbReference type="Pfam" id="PF13927">
    <property type="entry name" value="Ig_3"/>
    <property type="match status" value="1"/>
</dbReference>
<protein>
    <recommendedName>
        <fullName evidence="9">Ig-like domain-containing protein</fullName>
    </recommendedName>
</protein>
<keyword evidence="3" id="KW-0732">Signal</keyword>
<dbReference type="InterPro" id="IPR036179">
    <property type="entry name" value="Ig-like_dom_sf"/>
</dbReference>
<sequence length="395" mass="43960">MHDTTHERKIETNFAQGLAQRTPTISYISQEQIKDIGGVVELECSVQYAQDYPVLWMKVDRNRITEPLPISTGSSLIIRDSRFALRYDTASSTYTLQIKDIQETDAGYYQCQVIIALNNKISAEVDLQVRRPPIISDNSTRSLVVSEGQSVKLDCYAGGYPPPRVSWRRENNAILPTGGSIYRGNTLKIASISKDDRGTYYCVAENGVGKGARRNIAVEVEFAPVITAPRPRLGQALRYDMDLECHVEAYPPPAIVWIKDDVQLSNNQHYSISLFSTADEFVDTTIRIITIEKRQYGKYICKAANKLGSDEAEVDLFESIIPVCPPACGQARYDGGAAAQITTSMALVVITVLLVFMHRPLDTHQLNDQRVRVLGLLADTHCHSTSACGRVIEEN</sequence>
<keyword evidence="6" id="KW-1015">Disulfide bond</keyword>
<evidence type="ECO:0000256" key="4">
    <source>
        <dbReference type="ARBA" id="ARBA00022737"/>
    </source>
</evidence>
<accession>A0A7R9D1M7</accession>
<reference evidence="10" key="1">
    <citation type="submission" date="2020-11" db="EMBL/GenBank/DDBJ databases">
        <authorList>
            <person name="Tran Van P."/>
        </authorList>
    </citation>
    <scope>NUCLEOTIDE SEQUENCE</scope>
</reference>
<proteinExistence type="predicted"/>
<dbReference type="PROSITE" id="PS50835">
    <property type="entry name" value="IG_LIKE"/>
    <property type="match status" value="3"/>
</dbReference>
<dbReference type="InterPro" id="IPR013106">
    <property type="entry name" value="Ig_V-set"/>
</dbReference>
<comment type="subcellular location">
    <subcellularLocation>
        <location evidence="1">Cell membrane</location>
    </subcellularLocation>
</comment>
<keyword evidence="5" id="KW-0472">Membrane</keyword>
<dbReference type="SMART" id="SM00408">
    <property type="entry name" value="IGc2"/>
    <property type="match status" value="3"/>
</dbReference>
<name>A0A7R9D1M7_TIMPO</name>
<dbReference type="PANTHER" id="PTHR12231:SF220">
    <property type="entry name" value="LACHESIN"/>
    <property type="match status" value="1"/>
</dbReference>
<dbReference type="InterPro" id="IPR003598">
    <property type="entry name" value="Ig_sub2"/>
</dbReference>
<dbReference type="SMART" id="SM00409">
    <property type="entry name" value="IG"/>
    <property type="match status" value="3"/>
</dbReference>
<dbReference type="GO" id="GO:0043005">
    <property type="term" value="C:neuron projection"/>
    <property type="evidence" value="ECO:0007669"/>
    <property type="project" value="TreeGrafter"/>
</dbReference>
<dbReference type="InterPro" id="IPR013783">
    <property type="entry name" value="Ig-like_fold"/>
</dbReference>
<dbReference type="GO" id="GO:0005886">
    <property type="term" value="C:plasma membrane"/>
    <property type="evidence" value="ECO:0007669"/>
    <property type="project" value="UniProtKB-SubCell"/>
</dbReference>
<dbReference type="FunFam" id="2.60.40.10:FF:000107">
    <property type="entry name" value="Myosin, light chain kinase a"/>
    <property type="match status" value="1"/>
</dbReference>
<evidence type="ECO:0000256" key="6">
    <source>
        <dbReference type="ARBA" id="ARBA00023157"/>
    </source>
</evidence>
<keyword evidence="7" id="KW-0325">Glycoprotein</keyword>
<evidence type="ECO:0000256" key="3">
    <source>
        <dbReference type="ARBA" id="ARBA00022729"/>
    </source>
</evidence>
<dbReference type="AlphaFoldDB" id="A0A7R9D1M7"/>
<dbReference type="PANTHER" id="PTHR12231">
    <property type="entry name" value="CTX-RELATED TYPE I TRANSMEMBRANE PROTEIN"/>
    <property type="match status" value="1"/>
</dbReference>
<dbReference type="FunFam" id="2.60.40.10:FF:000328">
    <property type="entry name" value="CLUMA_CG000981, isoform A"/>
    <property type="match status" value="1"/>
</dbReference>
<dbReference type="EMBL" id="OD002779">
    <property type="protein sequence ID" value="CAD7406103.1"/>
    <property type="molecule type" value="Genomic_DNA"/>
</dbReference>
<organism evidence="10">
    <name type="scientific">Timema poppense</name>
    <name type="common">Walking stick</name>
    <dbReference type="NCBI Taxonomy" id="170557"/>
    <lineage>
        <taxon>Eukaryota</taxon>
        <taxon>Metazoa</taxon>
        <taxon>Ecdysozoa</taxon>
        <taxon>Arthropoda</taxon>
        <taxon>Hexapoda</taxon>
        <taxon>Insecta</taxon>
        <taxon>Pterygota</taxon>
        <taxon>Neoptera</taxon>
        <taxon>Polyneoptera</taxon>
        <taxon>Phasmatodea</taxon>
        <taxon>Timematodea</taxon>
        <taxon>Timematoidea</taxon>
        <taxon>Timematidae</taxon>
        <taxon>Timema</taxon>
    </lineage>
</organism>
<keyword evidence="2" id="KW-1003">Cell membrane</keyword>
<keyword evidence="8" id="KW-0393">Immunoglobulin domain</keyword>
<evidence type="ECO:0000313" key="10">
    <source>
        <dbReference type="EMBL" id="CAD7406103.1"/>
    </source>
</evidence>
<dbReference type="InterPro" id="IPR013098">
    <property type="entry name" value="Ig_I-set"/>
</dbReference>
<evidence type="ECO:0000256" key="7">
    <source>
        <dbReference type="ARBA" id="ARBA00023180"/>
    </source>
</evidence>
<dbReference type="SUPFAM" id="SSF48726">
    <property type="entry name" value="Immunoglobulin"/>
    <property type="match status" value="3"/>
</dbReference>
<evidence type="ECO:0000259" key="9">
    <source>
        <dbReference type="PROSITE" id="PS50835"/>
    </source>
</evidence>
<evidence type="ECO:0000256" key="5">
    <source>
        <dbReference type="ARBA" id="ARBA00023136"/>
    </source>
</evidence>
<dbReference type="InterPro" id="IPR051170">
    <property type="entry name" value="Neural/epithelial_adhesion"/>
</dbReference>
<dbReference type="CDD" id="cd00096">
    <property type="entry name" value="Ig"/>
    <property type="match status" value="1"/>
</dbReference>
<dbReference type="InterPro" id="IPR003599">
    <property type="entry name" value="Ig_sub"/>
</dbReference>